<dbReference type="Proteomes" id="UP000799428">
    <property type="component" value="Unassembled WGS sequence"/>
</dbReference>
<gene>
    <name evidence="2" type="ORF">K504DRAFT_497407</name>
</gene>
<accession>A0A6G1KRQ4</accession>
<evidence type="ECO:0000313" key="2">
    <source>
        <dbReference type="EMBL" id="KAF2715529.1"/>
    </source>
</evidence>
<proteinExistence type="predicted"/>
<evidence type="ECO:0000313" key="3">
    <source>
        <dbReference type="Proteomes" id="UP000799428"/>
    </source>
</evidence>
<name>A0A6G1KRQ4_9PLEO</name>
<feature type="compositionally biased region" description="Polar residues" evidence="1">
    <location>
        <begin position="14"/>
        <end position="31"/>
    </location>
</feature>
<feature type="region of interest" description="Disordered" evidence="1">
    <location>
        <begin position="1"/>
        <end position="32"/>
    </location>
</feature>
<reference evidence="2" key="1">
    <citation type="journal article" date="2020" name="Stud. Mycol.">
        <title>101 Dothideomycetes genomes: a test case for predicting lifestyles and emergence of pathogens.</title>
        <authorList>
            <person name="Haridas S."/>
            <person name="Albert R."/>
            <person name="Binder M."/>
            <person name="Bloem J."/>
            <person name="Labutti K."/>
            <person name="Salamov A."/>
            <person name="Andreopoulos B."/>
            <person name="Baker S."/>
            <person name="Barry K."/>
            <person name="Bills G."/>
            <person name="Bluhm B."/>
            <person name="Cannon C."/>
            <person name="Castanera R."/>
            <person name="Culley D."/>
            <person name="Daum C."/>
            <person name="Ezra D."/>
            <person name="Gonzalez J."/>
            <person name="Henrissat B."/>
            <person name="Kuo A."/>
            <person name="Liang C."/>
            <person name="Lipzen A."/>
            <person name="Lutzoni F."/>
            <person name="Magnuson J."/>
            <person name="Mondo S."/>
            <person name="Nolan M."/>
            <person name="Ohm R."/>
            <person name="Pangilinan J."/>
            <person name="Park H.-J."/>
            <person name="Ramirez L."/>
            <person name="Alfaro M."/>
            <person name="Sun H."/>
            <person name="Tritt A."/>
            <person name="Yoshinaga Y."/>
            <person name="Zwiers L.-H."/>
            <person name="Turgeon B."/>
            <person name="Goodwin S."/>
            <person name="Spatafora J."/>
            <person name="Crous P."/>
            <person name="Grigoriev I."/>
        </authorList>
    </citation>
    <scope>NUCLEOTIDE SEQUENCE</scope>
    <source>
        <strain evidence="2">CBS 279.74</strain>
    </source>
</reference>
<dbReference type="AlphaFoldDB" id="A0A6G1KRQ4"/>
<evidence type="ECO:0000256" key="1">
    <source>
        <dbReference type="SAM" id="MobiDB-lite"/>
    </source>
</evidence>
<sequence length="171" mass="19977">MTPANEEGPYHNYYRNSNYEKQTPYNQNTDYENFRGASRHTQKHYPACHYAKMRELIPEEAKVANDISLQVIAVKWMQDLYQDNDFQDARSSQDLPSSGIRVKLTKIRLMRRHNGEINQELTSVLPEGVKPKSEWNALSRLEPLIISERDLKTDTLNELPNVFHAMLVEIE</sequence>
<protein>
    <submittedName>
        <fullName evidence="2">Uncharacterized protein</fullName>
    </submittedName>
</protein>
<organism evidence="2 3">
    <name type="scientific">Pleomassaria siparia CBS 279.74</name>
    <dbReference type="NCBI Taxonomy" id="1314801"/>
    <lineage>
        <taxon>Eukaryota</taxon>
        <taxon>Fungi</taxon>
        <taxon>Dikarya</taxon>
        <taxon>Ascomycota</taxon>
        <taxon>Pezizomycotina</taxon>
        <taxon>Dothideomycetes</taxon>
        <taxon>Pleosporomycetidae</taxon>
        <taxon>Pleosporales</taxon>
        <taxon>Pleomassariaceae</taxon>
        <taxon>Pleomassaria</taxon>
    </lineage>
</organism>
<keyword evidence="3" id="KW-1185">Reference proteome</keyword>
<dbReference type="EMBL" id="MU005764">
    <property type="protein sequence ID" value="KAF2715529.1"/>
    <property type="molecule type" value="Genomic_DNA"/>
</dbReference>